<dbReference type="OMA" id="RDYHVWG"/>
<organism evidence="2 3">
    <name type="scientific">Gloeophyllum trabeum (strain ATCC 11539 / FP-39264 / Madison 617)</name>
    <name type="common">Brown rot fungus</name>
    <dbReference type="NCBI Taxonomy" id="670483"/>
    <lineage>
        <taxon>Eukaryota</taxon>
        <taxon>Fungi</taxon>
        <taxon>Dikarya</taxon>
        <taxon>Basidiomycota</taxon>
        <taxon>Agaricomycotina</taxon>
        <taxon>Agaricomycetes</taxon>
        <taxon>Gloeophyllales</taxon>
        <taxon>Gloeophyllaceae</taxon>
        <taxon>Gloeophyllum</taxon>
    </lineage>
</organism>
<dbReference type="Proteomes" id="UP000030669">
    <property type="component" value="Unassembled WGS sequence"/>
</dbReference>
<sequence>MTSASYAREERWAPLPLSARKWEDTAAGPDNRASVGTRASPRPSLHVQDDFAGEAAYERTMAMRERPSAPRMKEEHVWGVREDWGEKASEWGRGVAAYRGREGTGSR</sequence>
<dbReference type="AlphaFoldDB" id="S7QC67"/>
<accession>S7QC67</accession>
<dbReference type="EMBL" id="KB469299">
    <property type="protein sequence ID" value="EPQ56947.1"/>
    <property type="molecule type" value="Genomic_DNA"/>
</dbReference>
<gene>
    <name evidence="2" type="ORF">GLOTRDRAFT_37622</name>
</gene>
<keyword evidence="3" id="KW-1185">Reference proteome</keyword>
<feature type="region of interest" description="Disordered" evidence="1">
    <location>
        <begin position="17"/>
        <end position="50"/>
    </location>
</feature>
<evidence type="ECO:0000313" key="2">
    <source>
        <dbReference type="EMBL" id="EPQ56947.1"/>
    </source>
</evidence>
<dbReference type="KEGG" id="gtr:GLOTRDRAFT_37622"/>
<name>S7QC67_GLOTA</name>
<dbReference type="RefSeq" id="XP_007863890.1">
    <property type="nucleotide sequence ID" value="XM_007865699.1"/>
</dbReference>
<dbReference type="OrthoDB" id="2193432at2759"/>
<proteinExistence type="predicted"/>
<reference evidence="2 3" key="1">
    <citation type="journal article" date="2012" name="Science">
        <title>The Paleozoic origin of enzymatic lignin decomposition reconstructed from 31 fungal genomes.</title>
        <authorList>
            <person name="Floudas D."/>
            <person name="Binder M."/>
            <person name="Riley R."/>
            <person name="Barry K."/>
            <person name="Blanchette R.A."/>
            <person name="Henrissat B."/>
            <person name="Martinez A.T."/>
            <person name="Otillar R."/>
            <person name="Spatafora J.W."/>
            <person name="Yadav J.S."/>
            <person name="Aerts A."/>
            <person name="Benoit I."/>
            <person name="Boyd A."/>
            <person name="Carlson A."/>
            <person name="Copeland A."/>
            <person name="Coutinho P.M."/>
            <person name="de Vries R.P."/>
            <person name="Ferreira P."/>
            <person name="Findley K."/>
            <person name="Foster B."/>
            <person name="Gaskell J."/>
            <person name="Glotzer D."/>
            <person name="Gorecki P."/>
            <person name="Heitman J."/>
            <person name="Hesse C."/>
            <person name="Hori C."/>
            <person name="Igarashi K."/>
            <person name="Jurgens J.A."/>
            <person name="Kallen N."/>
            <person name="Kersten P."/>
            <person name="Kohler A."/>
            <person name="Kuees U."/>
            <person name="Kumar T.K.A."/>
            <person name="Kuo A."/>
            <person name="LaButti K."/>
            <person name="Larrondo L.F."/>
            <person name="Lindquist E."/>
            <person name="Ling A."/>
            <person name="Lombard V."/>
            <person name="Lucas S."/>
            <person name="Lundell T."/>
            <person name="Martin R."/>
            <person name="McLaughlin D.J."/>
            <person name="Morgenstern I."/>
            <person name="Morin E."/>
            <person name="Murat C."/>
            <person name="Nagy L.G."/>
            <person name="Nolan M."/>
            <person name="Ohm R.A."/>
            <person name="Patyshakuliyeva A."/>
            <person name="Rokas A."/>
            <person name="Ruiz-Duenas F.J."/>
            <person name="Sabat G."/>
            <person name="Salamov A."/>
            <person name="Samejima M."/>
            <person name="Schmutz J."/>
            <person name="Slot J.C."/>
            <person name="St John F."/>
            <person name="Stenlid J."/>
            <person name="Sun H."/>
            <person name="Sun S."/>
            <person name="Syed K."/>
            <person name="Tsang A."/>
            <person name="Wiebenga A."/>
            <person name="Young D."/>
            <person name="Pisabarro A."/>
            <person name="Eastwood D.C."/>
            <person name="Martin F."/>
            <person name="Cullen D."/>
            <person name="Grigoriev I.V."/>
            <person name="Hibbett D.S."/>
        </authorList>
    </citation>
    <scope>NUCLEOTIDE SEQUENCE [LARGE SCALE GENOMIC DNA]</scope>
    <source>
        <strain evidence="2 3">ATCC 11539</strain>
    </source>
</reference>
<dbReference type="HOGENOM" id="CLU_2292356_0_0_1"/>
<protein>
    <submittedName>
        <fullName evidence="2">Uncharacterized protein</fullName>
    </submittedName>
</protein>
<dbReference type="GeneID" id="19305782"/>
<evidence type="ECO:0000313" key="3">
    <source>
        <dbReference type="Proteomes" id="UP000030669"/>
    </source>
</evidence>
<evidence type="ECO:0000256" key="1">
    <source>
        <dbReference type="SAM" id="MobiDB-lite"/>
    </source>
</evidence>